<accession>A0ABW0UDI2</accession>
<comment type="caution">
    <text evidence="5">The sequence shown here is derived from an EMBL/GenBank/DDBJ whole genome shotgun (WGS) entry which is preliminary data.</text>
</comment>
<evidence type="ECO:0000256" key="3">
    <source>
        <dbReference type="SAM" id="MobiDB-lite"/>
    </source>
</evidence>
<dbReference type="EMBL" id="JBHSOJ010000015">
    <property type="protein sequence ID" value="MFC5630369.1"/>
    <property type="molecule type" value="Genomic_DNA"/>
</dbReference>
<gene>
    <name evidence="5" type="ORF">ACFPQ3_01865</name>
</gene>
<sequence length="305" mass="34207">MSRPSRHSRRRRSPFLGVLLSLIILLSCFALFFFWKMADAKNSNQKTTQASSAISKVQETTDQAQQTESTSETETVTWTTQEQPVTIPILMYHAIHVMAPEEAANANLIVAPDVFESHIKRLKDEGYYFLSPEEAYRALTENSLPAEKVVWLTFDDSLWDFYDHAYPILAKYSAKATNNVITGSVDHEGNLTVDEMQEMKANGISLQGHTVNHPDLEYSTPENQTAELSDSKNYLDQTFSQDTIAVAYPAGRYSQTTLDIAKSLNYKLGMTTNEGVASAANGLLTLNRIRMFPTTTADELMTRIQ</sequence>
<dbReference type="EC" id="3.-.-.-" evidence="5"/>
<feature type="region of interest" description="Disordered" evidence="3">
    <location>
        <begin position="53"/>
        <end position="78"/>
    </location>
</feature>
<proteinExistence type="predicted"/>
<dbReference type="PROSITE" id="PS51677">
    <property type="entry name" value="NODB"/>
    <property type="match status" value="1"/>
</dbReference>
<protein>
    <submittedName>
        <fullName evidence="5">Polysaccharide deacetylase family protein</fullName>
        <ecNumber evidence="5">3.-.-.-</ecNumber>
    </submittedName>
</protein>
<keyword evidence="5" id="KW-0378">Hydrolase</keyword>
<dbReference type="PANTHER" id="PTHR34216">
    <property type="match status" value="1"/>
</dbReference>
<dbReference type="InterPro" id="IPR051398">
    <property type="entry name" value="Polysacch_Deacetylase"/>
</dbReference>
<dbReference type="RefSeq" id="WP_156806357.1">
    <property type="nucleotide sequence ID" value="NZ_JBHSOJ010000015.1"/>
</dbReference>
<dbReference type="SUPFAM" id="SSF88713">
    <property type="entry name" value="Glycoside hydrolase/deacetylase"/>
    <property type="match status" value="1"/>
</dbReference>
<name>A0ABW0UDI2_9STRE</name>
<feature type="domain" description="NodB homology" evidence="4">
    <location>
        <begin position="148"/>
        <end position="305"/>
    </location>
</feature>
<evidence type="ECO:0000313" key="6">
    <source>
        <dbReference type="Proteomes" id="UP001596110"/>
    </source>
</evidence>
<dbReference type="CDD" id="cd10918">
    <property type="entry name" value="CE4_NodB_like_5s_6s"/>
    <property type="match status" value="1"/>
</dbReference>
<keyword evidence="2" id="KW-0732">Signal</keyword>
<dbReference type="InterPro" id="IPR011330">
    <property type="entry name" value="Glyco_hydro/deAcase_b/a-brl"/>
</dbReference>
<dbReference type="Pfam" id="PF01522">
    <property type="entry name" value="Polysacc_deac_1"/>
    <property type="match status" value="1"/>
</dbReference>
<dbReference type="Proteomes" id="UP001596110">
    <property type="component" value="Unassembled WGS sequence"/>
</dbReference>
<dbReference type="InterPro" id="IPR002509">
    <property type="entry name" value="NODB_dom"/>
</dbReference>
<organism evidence="5 6">
    <name type="scientific">Streptococcus caledonicus</name>
    <dbReference type="NCBI Taxonomy" id="2614158"/>
    <lineage>
        <taxon>Bacteria</taxon>
        <taxon>Bacillati</taxon>
        <taxon>Bacillota</taxon>
        <taxon>Bacilli</taxon>
        <taxon>Lactobacillales</taxon>
        <taxon>Streptococcaceae</taxon>
        <taxon>Streptococcus</taxon>
    </lineage>
</organism>
<feature type="compositionally biased region" description="Low complexity" evidence="3">
    <location>
        <begin position="57"/>
        <end position="78"/>
    </location>
</feature>
<evidence type="ECO:0000256" key="1">
    <source>
        <dbReference type="ARBA" id="ARBA00004613"/>
    </source>
</evidence>
<comment type="subcellular location">
    <subcellularLocation>
        <location evidence="1">Secreted</location>
    </subcellularLocation>
</comment>
<reference evidence="6" key="1">
    <citation type="journal article" date="2019" name="Int. J. Syst. Evol. Microbiol.">
        <title>The Global Catalogue of Microorganisms (GCM) 10K type strain sequencing project: providing services to taxonomists for standard genome sequencing and annotation.</title>
        <authorList>
            <consortium name="The Broad Institute Genomics Platform"/>
            <consortium name="The Broad Institute Genome Sequencing Center for Infectious Disease"/>
            <person name="Wu L."/>
            <person name="Ma J."/>
        </authorList>
    </citation>
    <scope>NUCLEOTIDE SEQUENCE [LARGE SCALE GENOMIC DNA]</scope>
    <source>
        <strain evidence="6">DT43</strain>
    </source>
</reference>
<dbReference type="GO" id="GO:0016787">
    <property type="term" value="F:hydrolase activity"/>
    <property type="evidence" value="ECO:0007669"/>
    <property type="project" value="UniProtKB-KW"/>
</dbReference>
<dbReference type="PANTHER" id="PTHR34216:SF3">
    <property type="entry name" value="POLY-BETA-1,6-N-ACETYL-D-GLUCOSAMINE N-DEACETYLASE"/>
    <property type="match status" value="1"/>
</dbReference>
<evidence type="ECO:0000259" key="4">
    <source>
        <dbReference type="PROSITE" id="PS51677"/>
    </source>
</evidence>
<dbReference type="Gene3D" id="3.20.20.370">
    <property type="entry name" value="Glycoside hydrolase/deacetylase"/>
    <property type="match status" value="1"/>
</dbReference>
<dbReference type="PROSITE" id="PS51257">
    <property type="entry name" value="PROKAR_LIPOPROTEIN"/>
    <property type="match status" value="1"/>
</dbReference>
<evidence type="ECO:0000256" key="2">
    <source>
        <dbReference type="ARBA" id="ARBA00022729"/>
    </source>
</evidence>
<evidence type="ECO:0000313" key="5">
    <source>
        <dbReference type="EMBL" id="MFC5630369.1"/>
    </source>
</evidence>
<keyword evidence="6" id="KW-1185">Reference proteome</keyword>